<comment type="caution">
    <text evidence="2">The sequence shown here is derived from an EMBL/GenBank/DDBJ whole genome shotgun (WGS) entry which is preliminary data.</text>
</comment>
<organism evidence="2 3">
    <name type="scientific">Methylobacterium bullatum</name>
    <dbReference type="NCBI Taxonomy" id="570505"/>
    <lineage>
        <taxon>Bacteria</taxon>
        <taxon>Pseudomonadati</taxon>
        <taxon>Pseudomonadota</taxon>
        <taxon>Alphaproteobacteria</taxon>
        <taxon>Hyphomicrobiales</taxon>
        <taxon>Methylobacteriaceae</taxon>
        <taxon>Methylobacterium</taxon>
    </lineage>
</organism>
<dbReference type="SUPFAM" id="SSF46955">
    <property type="entry name" value="Putative DNA-binding domain"/>
    <property type="match status" value="1"/>
</dbReference>
<dbReference type="NCBIfam" id="TIGR01764">
    <property type="entry name" value="excise"/>
    <property type="match status" value="1"/>
</dbReference>
<dbReference type="InterPro" id="IPR009061">
    <property type="entry name" value="DNA-bd_dom_put_sf"/>
</dbReference>
<protein>
    <recommendedName>
        <fullName evidence="1">Helix-turn-helix domain-containing protein</fullName>
    </recommendedName>
</protein>
<evidence type="ECO:0000259" key="1">
    <source>
        <dbReference type="Pfam" id="PF12728"/>
    </source>
</evidence>
<proteinExistence type="predicted"/>
<gene>
    <name evidence="2" type="ORF">OICFNHDK_1009</name>
</gene>
<feature type="domain" description="Helix-turn-helix" evidence="1">
    <location>
        <begin position="43"/>
        <end position="89"/>
    </location>
</feature>
<evidence type="ECO:0000313" key="2">
    <source>
        <dbReference type="EMBL" id="GJD38564.1"/>
    </source>
</evidence>
<accession>A0AAV4Z4V0</accession>
<sequence length="111" mass="12296">MFDDARKESAEITLTPAISNLLIDLLRHIGRGDAVTLVPVPQMLTTQQAADILNVSRPYLVSLLERGEIAHITVGRHRRIKAEDLFAYKDVRDGTRSQALSDLAALDGEFL</sequence>
<dbReference type="InterPro" id="IPR041657">
    <property type="entry name" value="HTH_17"/>
</dbReference>
<dbReference type="GO" id="GO:0003677">
    <property type="term" value="F:DNA binding"/>
    <property type="evidence" value="ECO:0007669"/>
    <property type="project" value="InterPro"/>
</dbReference>
<reference evidence="2" key="1">
    <citation type="journal article" date="2016" name="Front. Microbiol.">
        <title>Genome Sequence of the Piezophilic, Mesophilic Sulfate-Reducing Bacterium Desulfovibrio indicus J2T.</title>
        <authorList>
            <person name="Cao J."/>
            <person name="Maignien L."/>
            <person name="Shao Z."/>
            <person name="Alain K."/>
            <person name="Jebbar M."/>
        </authorList>
    </citation>
    <scope>NUCLEOTIDE SEQUENCE</scope>
    <source>
        <strain evidence="2">DSM 21893</strain>
    </source>
</reference>
<reference evidence="2" key="2">
    <citation type="submission" date="2021-08" db="EMBL/GenBank/DDBJ databases">
        <authorList>
            <person name="Tani A."/>
            <person name="Ola A."/>
            <person name="Ogura Y."/>
            <person name="Katsura K."/>
            <person name="Hayashi T."/>
        </authorList>
    </citation>
    <scope>NUCLEOTIDE SEQUENCE</scope>
    <source>
        <strain evidence="2">DSM 21893</strain>
    </source>
</reference>
<dbReference type="Pfam" id="PF12728">
    <property type="entry name" value="HTH_17"/>
    <property type="match status" value="1"/>
</dbReference>
<dbReference type="AlphaFoldDB" id="A0AAV4Z4V0"/>
<dbReference type="EMBL" id="BPQF01000007">
    <property type="protein sequence ID" value="GJD38564.1"/>
    <property type="molecule type" value="Genomic_DNA"/>
</dbReference>
<name>A0AAV4Z4V0_9HYPH</name>
<dbReference type="RefSeq" id="WP_238253790.1">
    <property type="nucleotide sequence ID" value="NZ_BPQF01000007.1"/>
</dbReference>
<keyword evidence="3" id="KW-1185">Reference proteome</keyword>
<evidence type="ECO:0000313" key="3">
    <source>
        <dbReference type="Proteomes" id="UP001055307"/>
    </source>
</evidence>
<dbReference type="Proteomes" id="UP001055307">
    <property type="component" value="Unassembled WGS sequence"/>
</dbReference>
<dbReference type="InterPro" id="IPR010093">
    <property type="entry name" value="SinI_DNA-bd"/>
</dbReference>